<dbReference type="EMBL" id="CP012029">
    <property type="protein sequence ID" value="ALO26503.1"/>
    <property type="molecule type" value="Genomic_DNA"/>
</dbReference>
<dbReference type="InterPro" id="IPR000595">
    <property type="entry name" value="cNMP-bd_dom"/>
</dbReference>
<reference evidence="2 3" key="1">
    <citation type="journal article" date="2015" name="PLoS Negl. Trop. Dis.">
        <title>Distribution of Plasmids in Distinct Leptospira Pathogenic Species.</title>
        <authorList>
            <person name="Wang Y."/>
            <person name="Zhuang X."/>
            <person name="Zhong Y."/>
            <person name="Zhang C."/>
            <person name="Zhang Y."/>
            <person name="Zeng L."/>
            <person name="Zhu Y."/>
            <person name="He P."/>
            <person name="Dong K."/>
            <person name="Pal U."/>
            <person name="Guo X."/>
            <person name="Qin J."/>
        </authorList>
    </citation>
    <scope>NUCLEOTIDE SEQUENCE [LARGE SCALE GENOMIC DNA]</scope>
    <source>
        <strain evidence="2 3">56604</strain>
    </source>
</reference>
<gene>
    <name evidence="2" type="ORF">LBBP_02250</name>
</gene>
<proteinExistence type="predicted"/>
<dbReference type="PROSITE" id="PS50042">
    <property type="entry name" value="CNMP_BINDING_3"/>
    <property type="match status" value="1"/>
</dbReference>
<dbReference type="PATRIC" id="fig|280505.15.peg.2200"/>
<evidence type="ECO:0000313" key="3">
    <source>
        <dbReference type="Proteomes" id="UP000058857"/>
    </source>
</evidence>
<organism evidence="2">
    <name type="scientific">Leptospira borgpetersenii serovar Ballum</name>
    <dbReference type="NCBI Taxonomy" id="280505"/>
    <lineage>
        <taxon>Bacteria</taxon>
        <taxon>Pseudomonadati</taxon>
        <taxon>Spirochaetota</taxon>
        <taxon>Spirochaetia</taxon>
        <taxon>Leptospirales</taxon>
        <taxon>Leptospiraceae</taxon>
        <taxon>Leptospira</taxon>
    </lineage>
</organism>
<dbReference type="Gene3D" id="2.60.120.10">
    <property type="entry name" value="Jelly Rolls"/>
    <property type="match status" value="1"/>
</dbReference>
<protein>
    <recommendedName>
        <fullName evidence="1">Cyclic nucleotide-binding domain-containing protein</fullName>
    </recommendedName>
</protein>
<dbReference type="Proteomes" id="UP000058857">
    <property type="component" value="Chromosome 1"/>
</dbReference>
<name>A0A0S2IS63_LEPBO</name>
<dbReference type="SUPFAM" id="SSF51206">
    <property type="entry name" value="cAMP-binding domain-like"/>
    <property type="match status" value="1"/>
</dbReference>
<feature type="domain" description="Cyclic nucleotide-binding" evidence="1">
    <location>
        <begin position="35"/>
        <end position="71"/>
    </location>
</feature>
<accession>A0A0S2IS63</accession>
<dbReference type="RefSeq" id="WP_032850829.1">
    <property type="nucleotide sequence ID" value="NZ_CP012029.1"/>
</dbReference>
<evidence type="ECO:0000313" key="2">
    <source>
        <dbReference type="EMBL" id="ALO26503.1"/>
    </source>
</evidence>
<dbReference type="InterPro" id="IPR018490">
    <property type="entry name" value="cNMP-bd_dom_sf"/>
</dbReference>
<dbReference type="InterPro" id="IPR014710">
    <property type="entry name" value="RmlC-like_jellyroll"/>
</dbReference>
<sequence>MRRICESVILVRDDSCNGGLRGCISGNDQSKNLRFFGELTLVTEEPRAATVRSVGISELYTFSKENFLKALNLYPGFRNARQASLKTLQIILKRLFTE</sequence>
<evidence type="ECO:0000259" key="1">
    <source>
        <dbReference type="PROSITE" id="PS50042"/>
    </source>
</evidence>
<dbReference type="AlphaFoldDB" id="A0A0S2IS63"/>
<dbReference type="Pfam" id="PF00027">
    <property type="entry name" value="cNMP_binding"/>
    <property type="match status" value="1"/>
</dbReference>